<dbReference type="Proteomes" id="UP000677228">
    <property type="component" value="Unassembled WGS sequence"/>
</dbReference>
<gene>
    <name evidence="2" type="ORF">OVA965_LOCUS5572</name>
    <name evidence="3" type="ORF">TMI583_LOCUS5567</name>
</gene>
<evidence type="ECO:0000313" key="4">
    <source>
        <dbReference type="Proteomes" id="UP000677228"/>
    </source>
</evidence>
<dbReference type="EMBL" id="CAJOBA010001585">
    <property type="protein sequence ID" value="CAF3603710.1"/>
    <property type="molecule type" value="Genomic_DNA"/>
</dbReference>
<evidence type="ECO:0000256" key="1">
    <source>
        <dbReference type="SAM" id="MobiDB-lite"/>
    </source>
</evidence>
<reference evidence="2" key="1">
    <citation type="submission" date="2021-02" db="EMBL/GenBank/DDBJ databases">
        <authorList>
            <person name="Nowell W R."/>
        </authorList>
    </citation>
    <scope>NUCLEOTIDE SEQUENCE</scope>
</reference>
<proteinExistence type="predicted"/>
<evidence type="ECO:0000313" key="3">
    <source>
        <dbReference type="EMBL" id="CAF3603710.1"/>
    </source>
</evidence>
<name>A0A8S2D6S1_9BILA</name>
<accession>A0A8S2D6S1</accession>
<comment type="caution">
    <text evidence="2">The sequence shown here is derived from an EMBL/GenBank/DDBJ whole genome shotgun (WGS) entry which is preliminary data.</text>
</comment>
<dbReference type="Proteomes" id="UP000682733">
    <property type="component" value="Unassembled WGS sequence"/>
</dbReference>
<dbReference type="EMBL" id="CAJNOK010001586">
    <property type="protein sequence ID" value="CAF0819526.1"/>
    <property type="molecule type" value="Genomic_DNA"/>
</dbReference>
<feature type="region of interest" description="Disordered" evidence="1">
    <location>
        <begin position="1"/>
        <end position="41"/>
    </location>
</feature>
<dbReference type="AlphaFoldDB" id="A0A8S2D6S1"/>
<feature type="compositionally biased region" description="Polar residues" evidence="1">
    <location>
        <begin position="22"/>
        <end position="31"/>
    </location>
</feature>
<evidence type="ECO:0000313" key="2">
    <source>
        <dbReference type="EMBL" id="CAF0819526.1"/>
    </source>
</evidence>
<protein>
    <submittedName>
        <fullName evidence="2">Uncharacterized protein</fullName>
    </submittedName>
</protein>
<organism evidence="2 4">
    <name type="scientific">Didymodactylos carnosus</name>
    <dbReference type="NCBI Taxonomy" id="1234261"/>
    <lineage>
        <taxon>Eukaryota</taxon>
        <taxon>Metazoa</taxon>
        <taxon>Spiralia</taxon>
        <taxon>Gnathifera</taxon>
        <taxon>Rotifera</taxon>
        <taxon>Eurotatoria</taxon>
        <taxon>Bdelloidea</taxon>
        <taxon>Philodinida</taxon>
        <taxon>Philodinidae</taxon>
        <taxon>Didymodactylos</taxon>
    </lineage>
</organism>
<sequence length="277" mass="32174">MPHISKRKSQLSEARGRKRSGENLSEANFESSGEDTEEYVNNEPIREIDFSQNEMLKNIGDLMKLCQETCSIRYLSTLLYMALRHFNIPTGAVDEFLTSIDAFCRITCHKWSDVFLNHSFDKFVVERRGEKRGDGFYDLYPEIEIEARAFAVEACSRKAASFTVQELAQYIDSKFYELYGLKKTGSGLVRSVESVRLDLRKWGIHYSANGLRPYFLGHERPDVIECRKKIIDYFLARENMYYRLTDDEQPEWIKPTSPTPVILISKLSLREFLSLIA</sequence>